<reference evidence="1" key="2">
    <citation type="journal article" date="2024" name="Plant">
        <title>Genomic evolution and insights into agronomic trait innovations of Sesamum species.</title>
        <authorList>
            <person name="Miao H."/>
            <person name="Wang L."/>
            <person name="Qu L."/>
            <person name="Liu H."/>
            <person name="Sun Y."/>
            <person name="Le M."/>
            <person name="Wang Q."/>
            <person name="Wei S."/>
            <person name="Zheng Y."/>
            <person name="Lin W."/>
            <person name="Duan Y."/>
            <person name="Cao H."/>
            <person name="Xiong S."/>
            <person name="Wang X."/>
            <person name="Wei L."/>
            <person name="Li C."/>
            <person name="Ma Q."/>
            <person name="Ju M."/>
            <person name="Zhao R."/>
            <person name="Li G."/>
            <person name="Mu C."/>
            <person name="Tian Q."/>
            <person name="Mei H."/>
            <person name="Zhang T."/>
            <person name="Gao T."/>
            <person name="Zhang H."/>
        </authorList>
    </citation>
    <scope>NUCLEOTIDE SEQUENCE</scope>
    <source>
        <strain evidence="1">KEN1</strain>
    </source>
</reference>
<name>A0AAW2VY85_9LAMI</name>
<accession>A0AAW2VY85</accession>
<protein>
    <submittedName>
        <fullName evidence="1">Uncharacterized protein</fullName>
    </submittedName>
</protein>
<reference evidence="1" key="1">
    <citation type="submission" date="2020-06" db="EMBL/GenBank/DDBJ databases">
        <authorList>
            <person name="Li T."/>
            <person name="Hu X."/>
            <person name="Zhang T."/>
            <person name="Song X."/>
            <person name="Zhang H."/>
            <person name="Dai N."/>
            <person name="Sheng W."/>
            <person name="Hou X."/>
            <person name="Wei L."/>
        </authorList>
    </citation>
    <scope>NUCLEOTIDE SEQUENCE</scope>
    <source>
        <strain evidence="1">KEN1</strain>
        <tissue evidence="1">Leaf</tissue>
    </source>
</reference>
<comment type="caution">
    <text evidence="1">The sequence shown here is derived from an EMBL/GenBank/DDBJ whole genome shotgun (WGS) entry which is preliminary data.</text>
</comment>
<gene>
    <name evidence="1" type="ORF">Slati_2770500</name>
</gene>
<sequence>MYLRGVQVWSAVEVGYVFAEDGNTSSGERVRSMRIDSILQSFQINSVYLKHVLRDIRVLKVHLTGLGAQFATTS</sequence>
<dbReference type="AlphaFoldDB" id="A0AAW2VY85"/>
<organism evidence="1">
    <name type="scientific">Sesamum latifolium</name>
    <dbReference type="NCBI Taxonomy" id="2727402"/>
    <lineage>
        <taxon>Eukaryota</taxon>
        <taxon>Viridiplantae</taxon>
        <taxon>Streptophyta</taxon>
        <taxon>Embryophyta</taxon>
        <taxon>Tracheophyta</taxon>
        <taxon>Spermatophyta</taxon>
        <taxon>Magnoliopsida</taxon>
        <taxon>eudicotyledons</taxon>
        <taxon>Gunneridae</taxon>
        <taxon>Pentapetalae</taxon>
        <taxon>asterids</taxon>
        <taxon>lamiids</taxon>
        <taxon>Lamiales</taxon>
        <taxon>Pedaliaceae</taxon>
        <taxon>Sesamum</taxon>
    </lineage>
</organism>
<dbReference type="EMBL" id="JACGWN010000009">
    <property type="protein sequence ID" value="KAL0434362.1"/>
    <property type="molecule type" value="Genomic_DNA"/>
</dbReference>
<proteinExistence type="predicted"/>
<evidence type="ECO:0000313" key="1">
    <source>
        <dbReference type="EMBL" id="KAL0434362.1"/>
    </source>
</evidence>